<feature type="binding site" evidence="10">
    <location>
        <position position="72"/>
    </location>
    <ligand>
        <name>Mn(2+)</name>
        <dbReference type="ChEBI" id="CHEBI:29035"/>
    </ligand>
</feature>
<evidence type="ECO:0000256" key="8">
    <source>
        <dbReference type="ARBA" id="ARBA00023229"/>
    </source>
</evidence>
<evidence type="ECO:0000256" key="7">
    <source>
        <dbReference type="ARBA" id="ARBA00023211"/>
    </source>
</evidence>
<dbReference type="Pfam" id="PF00293">
    <property type="entry name" value="NUDIX"/>
    <property type="match status" value="1"/>
</dbReference>
<dbReference type="InterPro" id="IPR000086">
    <property type="entry name" value="NUDIX_hydrolase_dom"/>
</dbReference>
<evidence type="ECO:0000256" key="6">
    <source>
        <dbReference type="ARBA" id="ARBA00022842"/>
    </source>
</evidence>
<proteinExistence type="inferred from homology"/>
<comment type="caution">
    <text evidence="12">The sequence shown here is derived from an EMBL/GenBank/DDBJ whole genome shotgun (WGS) entry which is preliminary data.</text>
</comment>
<dbReference type="PIRSF" id="PIRSF018427">
    <property type="entry name" value="Isopntndiph_ism"/>
    <property type="match status" value="1"/>
</dbReference>
<evidence type="ECO:0000256" key="2">
    <source>
        <dbReference type="ARBA" id="ARBA00007579"/>
    </source>
</evidence>
<name>A0ABT0J4Q6_9MICO</name>
<evidence type="ECO:0000256" key="3">
    <source>
        <dbReference type="ARBA" id="ARBA00012057"/>
    </source>
</evidence>
<organism evidence="12 13">
    <name type="scientific">Isoptericola peretonis</name>
    <dbReference type="NCBI Taxonomy" id="2918523"/>
    <lineage>
        <taxon>Bacteria</taxon>
        <taxon>Bacillati</taxon>
        <taxon>Actinomycetota</taxon>
        <taxon>Actinomycetes</taxon>
        <taxon>Micrococcales</taxon>
        <taxon>Promicromonosporaceae</taxon>
        <taxon>Isoptericola</taxon>
    </lineage>
</organism>
<comment type="cofactor">
    <cofactor evidence="10">
        <name>Mn(2+)</name>
        <dbReference type="ChEBI" id="CHEBI:29035"/>
    </cofactor>
    <text evidence="10">Binds 1 Mn(2+) ion per subunit.</text>
</comment>
<evidence type="ECO:0000256" key="1">
    <source>
        <dbReference type="ARBA" id="ARBA00004826"/>
    </source>
</evidence>
<gene>
    <name evidence="10 12" type="primary">idi</name>
    <name evidence="12" type="ORF">M1843_11940</name>
</gene>
<dbReference type="GO" id="GO:0004452">
    <property type="term" value="F:isopentenyl-diphosphate delta-isomerase activity"/>
    <property type="evidence" value="ECO:0007669"/>
    <property type="project" value="UniProtKB-EC"/>
</dbReference>
<keyword evidence="7 10" id="KW-0464">Manganese</keyword>
<feature type="binding site" evidence="10">
    <location>
        <position position="28"/>
    </location>
    <ligand>
        <name>Mn(2+)</name>
        <dbReference type="ChEBI" id="CHEBI:29035"/>
    </ligand>
</feature>
<feature type="active site" evidence="10">
    <location>
        <position position="70"/>
    </location>
</feature>
<dbReference type="EMBL" id="JALQCY010000003">
    <property type="protein sequence ID" value="MCK9794457.1"/>
    <property type="molecule type" value="Genomic_DNA"/>
</dbReference>
<accession>A0ABT0J4Q6</accession>
<feature type="binding site" evidence="10">
    <location>
        <position position="117"/>
    </location>
    <ligand>
        <name>Mn(2+)</name>
        <dbReference type="ChEBI" id="CHEBI:29035"/>
    </ligand>
</feature>
<keyword evidence="8 10" id="KW-0414">Isoprene biosynthesis</keyword>
<dbReference type="PANTHER" id="PTHR10885">
    <property type="entry name" value="ISOPENTENYL-DIPHOSPHATE DELTA-ISOMERASE"/>
    <property type="match status" value="1"/>
</dbReference>
<comment type="catalytic activity">
    <reaction evidence="10">
        <text>isopentenyl diphosphate = dimethylallyl diphosphate</text>
        <dbReference type="Rhea" id="RHEA:23284"/>
        <dbReference type="ChEBI" id="CHEBI:57623"/>
        <dbReference type="ChEBI" id="CHEBI:128769"/>
        <dbReference type="EC" id="5.3.3.2"/>
    </reaction>
</comment>
<keyword evidence="5 10" id="KW-0479">Metal-binding</keyword>
<keyword evidence="13" id="KW-1185">Reference proteome</keyword>
<feature type="domain" description="Nudix hydrolase" evidence="11">
    <location>
        <begin position="33"/>
        <end position="167"/>
    </location>
</feature>
<evidence type="ECO:0000313" key="12">
    <source>
        <dbReference type="EMBL" id="MCK9794457.1"/>
    </source>
</evidence>
<evidence type="ECO:0000313" key="13">
    <source>
        <dbReference type="Proteomes" id="UP001651050"/>
    </source>
</evidence>
<protein>
    <recommendedName>
        <fullName evidence="3 10">Isopentenyl-diphosphate Delta-isomerase</fullName>
        <shortName evidence="10">IPP isomerase</shortName>
        <ecNumber evidence="3 10">5.3.3.2</ecNumber>
    </recommendedName>
    <alternativeName>
        <fullName evidence="10">IPP:DMAPP isomerase</fullName>
    </alternativeName>
    <alternativeName>
        <fullName evidence="10">Isopentenyl pyrophosphate isomerase</fullName>
    </alternativeName>
</protein>
<feature type="binding site" evidence="10">
    <location>
        <position position="90"/>
    </location>
    <ligand>
        <name>Mg(2+)</name>
        <dbReference type="ChEBI" id="CHEBI:18420"/>
    </ligand>
</feature>
<evidence type="ECO:0000256" key="5">
    <source>
        <dbReference type="ARBA" id="ARBA00022723"/>
    </source>
</evidence>
<dbReference type="InterPro" id="IPR056375">
    <property type="entry name" value="Idi_bact"/>
</dbReference>
<comment type="subcellular location">
    <subcellularLocation>
        <location evidence="10">Cytoplasm</location>
    </subcellularLocation>
</comment>
<dbReference type="Gene3D" id="3.90.79.10">
    <property type="entry name" value="Nucleoside Triphosphate Pyrophosphohydrolase"/>
    <property type="match status" value="1"/>
</dbReference>
<comment type="similarity">
    <text evidence="2 10">Belongs to the IPP isomerase type 1 family.</text>
</comment>
<dbReference type="PANTHER" id="PTHR10885:SF0">
    <property type="entry name" value="ISOPENTENYL-DIPHOSPHATE DELTA-ISOMERASE"/>
    <property type="match status" value="1"/>
</dbReference>
<keyword evidence="9 10" id="KW-0413">Isomerase</keyword>
<dbReference type="CDD" id="cd02885">
    <property type="entry name" value="NUDIX_IPP_Isomerase"/>
    <property type="match status" value="1"/>
</dbReference>
<feature type="binding site" evidence="10">
    <location>
        <position position="35"/>
    </location>
    <ligand>
        <name>Mn(2+)</name>
        <dbReference type="ChEBI" id="CHEBI:29035"/>
    </ligand>
</feature>
<keyword evidence="4 10" id="KW-0963">Cytoplasm</keyword>
<evidence type="ECO:0000256" key="10">
    <source>
        <dbReference type="HAMAP-Rule" id="MF_00202"/>
    </source>
</evidence>
<dbReference type="NCBIfam" id="NF002995">
    <property type="entry name" value="PRK03759.1"/>
    <property type="match status" value="1"/>
</dbReference>
<dbReference type="InterPro" id="IPR015797">
    <property type="entry name" value="NUDIX_hydrolase-like_dom_sf"/>
</dbReference>
<dbReference type="SUPFAM" id="SSF55811">
    <property type="entry name" value="Nudix"/>
    <property type="match status" value="1"/>
</dbReference>
<comment type="cofactor">
    <cofactor evidence="10">
        <name>Mg(2+)</name>
        <dbReference type="ChEBI" id="CHEBI:18420"/>
    </cofactor>
    <text evidence="10">Binds 1 Mg(2+) ion per subunit. The magnesium ion binds only when substrate is bound.</text>
</comment>
<dbReference type="HAMAP" id="MF_00202">
    <property type="entry name" value="Idi"/>
    <property type="match status" value="1"/>
</dbReference>
<evidence type="ECO:0000256" key="4">
    <source>
        <dbReference type="ARBA" id="ARBA00022490"/>
    </source>
</evidence>
<dbReference type="InterPro" id="IPR011876">
    <property type="entry name" value="IsopentenylPP_isomerase_typ1"/>
</dbReference>
<evidence type="ECO:0000259" key="11">
    <source>
        <dbReference type="PROSITE" id="PS51462"/>
    </source>
</evidence>
<dbReference type="PROSITE" id="PS51462">
    <property type="entry name" value="NUDIX"/>
    <property type="match status" value="1"/>
</dbReference>
<comment type="pathway">
    <text evidence="1 10">Isoprenoid biosynthesis; dimethylallyl diphosphate biosynthesis; dimethylallyl diphosphate from isopentenyl diphosphate: step 1/1.</text>
</comment>
<comment type="function">
    <text evidence="10">Catalyzes the 1,3-allylic rearrangement of the homoallylic substrate isopentenyl (IPP) to its highly electrophilic allylic isomer, dimethylallyl diphosphate (DMAPP).</text>
</comment>
<reference evidence="12 13" key="1">
    <citation type="submission" date="2022-02" db="EMBL/GenBank/DDBJ databases">
        <title>The car tank lid bacteriome: a reservoir of bacteria with potential in bioremediation of fuel.</title>
        <authorList>
            <person name="Vidal-Verdu A."/>
            <person name="Gomez-Martinez D."/>
            <person name="Latorre-Perez A."/>
            <person name="Pereto J."/>
            <person name="Porcar M."/>
        </authorList>
    </citation>
    <scope>NUCLEOTIDE SEQUENCE [LARGE SCALE GENOMIC DNA]</scope>
    <source>
        <strain evidence="12 13">4D.3</strain>
    </source>
</reference>
<keyword evidence="6 10" id="KW-0460">Magnesium</keyword>
<dbReference type="RefSeq" id="WP_416344296.1">
    <property type="nucleotide sequence ID" value="NZ_JALQCY010000003.1"/>
</dbReference>
<sequence>MGSDPTDHVVLLDDAGLPAGTTPRSTVHTSATPLHLGFSCYLLDADGQVLLTRRALSKRTWPGVWTNSFCGHPRQDESLLQAVRRHGRHELGLEVTATDLVLPRFRYRAVDADGVVENEICPVLFASAQGDPEPHPDEVMDHRWVDPSELADLVDVAPWVLSPWMVDQVRQLAGAGRPPTSWAGAGR</sequence>
<dbReference type="EC" id="5.3.3.2" evidence="3 10"/>
<feature type="active site" evidence="10">
    <location>
        <position position="119"/>
    </location>
</feature>
<feature type="binding site" evidence="10">
    <location>
        <position position="119"/>
    </location>
    <ligand>
        <name>Mn(2+)</name>
        <dbReference type="ChEBI" id="CHEBI:29035"/>
    </ligand>
</feature>
<dbReference type="Proteomes" id="UP001651050">
    <property type="component" value="Unassembled WGS sequence"/>
</dbReference>
<dbReference type="NCBIfam" id="TIGR02150">
    <property type="entry name" value="IPP_isom_1"/>
    <property type="match status" value="1"/>
</dbReference>
<evidence type="ECO:0000256" key="9">
    <source>
        <dbReference type="ARBA" id="ARBA00023235"/>
    </source>
</evidence>